<keyword evidence="5" id="KW-1185">Reference proteome</keyword>
<evidence type="ECO:0000259" key="2">
    <source>
        <dbReference type="Pfam" id="PF20776"/>
    </source>
</evidence>
<sequence>MFKLIPAAKDFSICWRCQYRLSLRGRPRSTRQRPAEHPQQHRRFTSGPSLRQQQISSSYDASIDNGNLERAPIRYYTEGLRPNQKHIHGNEAPTKDSLGLSVLGEPAEVLILRDKEDRFRLDSNVASIRASGPDKNPAQESISSAEMLEEMDAERGTVDIDDVCKNIESVRELWATETGGSVTGVAYKDLVSRLREGFTKQQLGAYFDRAGKDQAADVFDLNVESSNNLYARSSWQLLGVTPVRKSKAPRIADPNEKEVPGKEPGQGPSKDVLVKRILRYRWKITPRSQESSLGELDLRLQKPHLDLILKHKRDILKLISKSYDSKVEAWPQDRIIRITSDYDSCVDILKFFVHTLESIRVSTIDGQESTPFPKKLNDVVLRQIEEYTNTIFRPYAFSRNKVSTGVFYLGPDEADLLETRRLIHQILRPASAQNLGIAWSKGGKFSTASPAPVKVGSRLSLAKRNQQWSRWYSPQKENLNQTKREKDGSPPSISSAESMAKSMHGKLAFDTVRTFFKVPEDDIYELYSKHTQHWMSEIKYHDSVKLGQVLFPAKMAGSILDTFERNRGNRIKQTGRKIRVIDSRDIGLKSSRMPREFLPLVPGLVRSLESFRSLEKSEEFWEIRLSPSSSSKNASLPVPVEALPEIEIRIFLDHEKKKTSIKDVRLVNAKKKDFLQPQNVVDLRFVRKQCIYAKDKSVDPRIATFLRDSNVDIWGTELLKTPPGLSLSIPALAIQPHKGFDPTSYDETLPVDYISLGLEQRSSLAIPYQDPTSWPTLTYTRVEAGRIGGRRDELSLHNLTSPSKQLPASSAASTNDNSLSSTDHTSILFRKVAALVDTIELAGKGQSGKGLRMPEIRRWRNVARKTVRMVRPLRDDSRPGYVPPVNETVRRVVADRAVRPGGGQVLDGG</sequence>
<feature type="domain" description="SLS1 C-terminal" evidence="3">
    <location>
        <begin position="458"/>
        <end position="804"/>
    </location>
</feature>
<feature type="region of interest" description="Disordered" evidence="1">
    <location>
        <begin position="798"/>
        <end position="821"/>
    </location>
</feature>
<protein>
    <recommendedName>
        <fullName evidence="6">Mitochondrial inner-membrane-bound regulator-domain-containing protein</fullName>
    </recommendedName>
</protein>
<dbReference type="Pfam" id="PF20778">
    <property type="entry name" value="SLS1_C"/>
    <property type="match status" value="1"/>
</dbReference>
<reference evidence="4" key="1">
    <citation type="submission" date="2021-03" db="EMBL/GenBank/DDBJ databases">
        <authorList>
            <person name="Tagirdzhanova G."/>
        </authorList>
    </citation>
    <scope>NUCLEOTIDE SEQUENCE</scope>
</reference>
<feature type="region of interest" description="Disordered" evidence="1">
    <location>
        <begin position="26"/>
        <end position="64"/>
    </location>
</feature>
<dbReference type="Pfam" id="PF20776">
    <property type="entry name" value="SLS1_N"/>
    <property type="match status" value="1"/>
</dbReference>
<evidence type="ECO:0008006" key="6">
    <source>
        <dbReference type="Google" id="ProtNLM"/>
    </source>
</evidence>
<dbReference type="OrthoDB" id="5392646at2759"/>
<dbReference type="Proteomes" id="UP000664534">
    <property type="component" value="Unassembled WGS sequence"/>
</dbReference>
<proteinExistence type="predicted"/>
<evidence type="ECO:0000259" key="3">
    <source>
        <dbReference type="Pfam" id="PF20778"/>
    </source>
</evidence>
<evidence type="ECO:0000256" key="1">
    <source>
        <dbReference type="SAM" id="MobiDB-lite"/>
    </source>
</evidence>
<dbReference type="InterPro" id="IPR048400">
    <property type="entry name" value="SLS1_N"/>
</dbReference>
<feature type="region of interest" description="Disordered" evidence="1">
    <location>
        <begin position="474"/>
        <end position="497"/>
    </location>
</feature>
<dbReference type="AlphaFoldDB" id="A0A8H3F1Y2"/>
<feature type="compositionally biased region" description="Polar residues" evidence="1">
    <location>
        <begin position="46"/>
        <end position="60"/>
    </location>
</feature>
<accession>A0A8H3F1Y2</accession>
<dbReference type="InterPro" id="IPR048401">
    <property type="entry name" value="SLS1_C"/>
</dbReference>
<feature type="domain" description="SLS1 N-terminal" evidence="2">
    <location>
        <begin position="158"/>
        <end position="285"/>
    </location>
</feature>
<evidence type="ECO:0000313" key="4">
    <source>
        <dbReference type="EMBL" id="CAF9916068.1"/>
    </source>
</evidence>
<dbReference type="EMBL" id="CAJPDT010000016">
    <property type="protein sequence ID" value="CAF9916068.1"/>
    <property type="molecule type" value="Genomic_DNA"/>
</dbReference>
<name>A0A8H3F1Y2_9LECA</name>
<organism evidence="4 5">
    <name type="scientific">Imshaugia aleurites</name>
    <dbReference type="NCBI Taxonomy" id="172621"/>
    <lineage>
        <taxon>Eukaryota</taxon>
        <taxon>Fungi</taxon>
        <taxon>Dikarya</taxon>
        <taxon>Ascomycota</taxon>
        <taxon>Pezizomycotina</taxon>
        <taxon>Lecanoromycetes</taxon>
        <taxon>OSLEUM clade</taxon>
        <taxon>Lecanoromycetidae</taxon>
        <taxon>Lecanorales</taxon>
        <taxon>Lecanorineae</taxon>
        <taxon>Parmeliaceae</taxon>
        <taxon>Imshaugia</taxon>
    </lineage>
</organism>
<evidence type="ECO:0000313" key="5">
    <source>
        <dbReference type="Proteomes" id="UP000664534"/>
    </source>
</evidence>
<gene>
    <name evidence="4" type="ORF">IMSHALPRED_002960</name>
</gene>
<comment type="caution">
    <text evidence="4">The sequence shown here is derived from an EMBL/GenBank/DDBJ whole genome shotgun (WGS) entry which is preliminary data.</text>
</comment>
<feature type="region of interest" description="Disordered" evidence="1">
    <location>
        <begin position="246"/>
        <end position="269"/>
    </location>
</feature>